<feature type="transmembrane region" description="Helical" evidence="1">
    <location>
        <begin position="138"/>
        <end position="162"/>
    </location>
</feature>
<dbReference type="OrthoDB" id="8443503at2"/>
<dbReference type="RefSeq" id="WP_093633889.1">
    <property type="nucleotide sequence ID" value="NZ_FPBH01000004.1"/>
</dbReference>
<evidence type="ECO:0000256" key="1">
    <source>
        <dbReference type="SAM" id="Phobius"/>
    </source>
</evidence>
<evidence type="ECO:0000313" key="3">
    <source>
        <dbReference type="Proteomes" id="UP000198844"/>
    </source>
</evidence>
<accession>A0A1I7B981</accession>
<keyword evidence="1" id="KW-0812">Transmembrane</keyword>
<feature type="transmembrane region" description="Helical" evidence="1">
    <location>
        <begin position="183"/>
        <end position="200"/>
    </location>
</feature>
<evidence type="ECO:0000313" key="2">
    <source>
        <dbReference type="EMBL" id="SFT83727.1"/>
    </source>
</evidence>
<dbReference type="EMBL" id="FPBH01000004">
    <property type="protein sequence ID" value="SFT83727.1"/>
    <property type="molecule type" value="Genomic_DNA"/>
</dbReference>
<keyword evidence="1" id="KW-0472">Membrane</keyword>
<gene>
    <name evidence="2" type="ORF">SAMN05192563_1004292</name>
</gene>
<sequence>MAAKTRDGNADGVKSFFWIVDLAIHVVLWLLLASILAVLADLAAAHTLWHDDPVGGMQALLRNYLSETTDPGLAAWAADAAYWGWFGWTGVDASARAWQAGVQPSHGLGSYLRPAFSEATREALMVAMYGVKLFGVRITMLAMTIPQFLLAIAVAVADGLAARHVRRTQGGYESATRYHHAKRFLTFGVIPLTAVVWLVAPVRLPIWLLFWPVSIMIVIAVWNMAKYFKKYM</sequence>
<feature type="transmembrane region" description="Helical" evidence="1">
    <location>
        <begin position="16"/>
        <end position="40"/>
    </location>
</feature>
<protein>
    <submittedName>
        <fullName evidence="2">Integrating conjugative element membrane protein, PFL_4697 family</fullName>
    </submittedName>
</protein>
<keyword evidence="1" id="KW-1133">Transmembrane helix</keyword>
<name>A0A1I7B981_9BURK</name>
<proteinExistence type="predicted"/>
<dbReference type="AlphaFoldDB" id="A0A1I7B981"/>
<feature type="transmembrane region" description="Helical" evidence="1">
    <location>
        <begin position="206"/>
        <end position="225"/>
    </location>
</feature>
<dbReference type="Proteomes" id="UP000198844">
    <property type="component" value="Unassembled WGS sequence"/>
</dbReference>
<organism evidence="2 3">
    <name type="scientific">Paraburkholderia aspalathi</name>
    <dbReference type="NCBI Taxonomy" id="1324617"/>
    <lineage>
        <taxon>Bacteria</taxon>
        <taxon>Pseudomonadati</taxon>
        <taxon>Pseudomonadota</taxon>
        <taxon>Betaproteobacteria</taxon>
        <taxon>Burkholderiales</taxon>
        <taxon>Burkholderiaceae</taxon>
        <taxon>Paraburkholderia</taxon>
    </lineage>
</organism>
<reference evidence="2 3" key="1">
    <citation type="submission" date="2016-10" db="EMBL/GenBank/DDBJ databases">
        <authorList>
            <person name="de Groot N.N."/>
        </authorList>
    </citation>
    <scope>NUCLEOTIDE SEQUENCE [LARGE SCALE GENOMIC DNA]</scope>
    <source>
        <strain evidence="2 3">LMG 27731</strain>
    </source>
</reference>
<dbReference type="InterPro" id="IPR022266">
    <property type="entry name" value="DtrJ-like"/>
</dbReference>
<dbReference type="Pfam" id="PF14348">
    <property type="entry name" value="DtrJ-like"/>
    <property type="match status" value="1"/>
</dbReference>